<dbReference type="Pfam" id="PF03547">
    <property type="entry name" value="Mem_trans"/>
    <property type="match status" value="1"/>
</dbReference>
<evidence type="ECO:0000256" key="3">
    <source>
        <dbReference type="ARBA" id="ARBA00022448"/>
    </source>
</evidence>
<evidence type="ECO:0000256" key="1">
    <source>
        <dbReference type="ARBA" id="ARBA00004651"/>
    </source>
</evidence>
<dbReference type="EMBL" id="CP098611">
    <property type="protein sequence ID" value="USR92681.1"/>
    <property type="molecule type" value="Genomic_DNA"/>
</dbReference>
<gene>
    <name evidence="9" type="ORF">NEA10_08180</name>
</gene>
<evidence type="ECO:0000256" key="8">
    <source>
        <dbReference type="SAM" id="Phobius"/>
    </source>
</evidence>
<dbReference type="PANTHER" id="PTHR36838:SF1">
    <property type="entry name" value="SLR1864 PROTEIN"/>
    <property type="match status" value="1"/>
</dbReference>
<evidence type="ECO:0000256" key="6">
    <source>
        <dbReference type="ARBA" id="ARBA00022989"/>
    </source>
</evidence>
<dbReference type="Gene3D" id="1.20.1530.20">
    <property type="match status" value="1"/>
</dbReference>
<keyword evidence="4" id="KW-1003">Cell membrane</keyword>
<dbReference type="Proteomes" id="UP001056708">
    <property type="component" value="Chromosome"/>
</dbReference>
<feature type="transmembrane region" description="Helical" evidence="8">
    <location>
        <begin position="243"/>
        <end position="262"/>
    </location>
</feature>
<dbReference type="PANTHER" id="PTHR36838">
    <property type="entry name" value="AUXIN EFFLUX CARRIER FAMILY PROTEIN"/>
    <property type="match status" value="1"/>
</dbReference>
<feature type="transmembrane region" description="Helical" evidence="8">
    <location>
        <begin position="184"/>
        <end position="201"/>
    </location>
</feature>
<comment type="subcellular location">
    <subcellularLocation>
        <location evidence="1">Cell membrane</location>
        <topology evidence="1">Multi-pass membrane protein</topology>
    </subcellularLocation>
</comment>
<keyword evidence="10" id="KW-1185">Reference proteome</keyword>
<dbReference type="InterPro" id="IPR004776">
    <property type="entry name" value="Mem_transp_PIN-like"/>
</dbReference>
<organism evidence="9 10">
    <name type="scientific">Phormidium yuhuli AB48</name>
    <dbReference type="NCBI Taxonomy" id="2940671"/>
    <lineage>
        <taxon>Bacteria</taxon>
        <taxon>Bacillati</taxon>
        <taxon>Cyanobacteriota</taxon>
        <taxon>Cyanophyceae</taxon>
        <taxon>Oscillatoriophycideae</taxon>
        <taxon>Oscillatoriales</taxon>
        <taxon>Oscillatoriaceae</taxon>
        <taxon>Phormidium</taxon>
        <taxon>Phormidium yuhuli</taxon>
    </lineage>
</organism>
<proteinExistence type="inferred from homology"/>
<dbReference type="InterPro" id="IPR038770">
    <property type="entry name" value="Na+/solute_symporter_sf"/>
</dbReference>
<keyword evidence="5 8" id="KW-0812">Transmembrane</keyword>
<keyword evidence="3" id="KW-0813">Transport</keyword>
<reference evidence="9" key="1">
    <citation type="submission" date="2022-06" db="EMBL/GenBank/DDBJ databases">
        <title>Genome sequence of Phormidium yuhuli AB48 isolated from an industrial photobioreactor environment.</title>
        <authorList>
            <person name="Qiu Y."/>
            <person name="Noonan A.J.C."/>
            <person name="Dofher K."/>
            <person name="Koch M."/>
            <person name="Kieft B."/>
            <person name="Lin X."/>
            <person name="Ziels R.M."/>
            <person name="Hallam S.J."/>
        </authorList>
    </citation>
    <scope>NUCLEOTIDE SEQUENCE</scope>
    <source>
        <strain evidence="9">AB48</strain>
    </source>
</reference>
<name>A0ABY5AWK5_9CYAN</name>
<protein>
    <submittedName>
        <fullName evidence="9">AEC family transporter</fullName>
    </submittedName>
</protein>
<dbReference type="RefSeq" id="WP_252664827.1">
    <property type="nucleotide sequence ID" value="NZ_CP098611.1"/>
</dbReference>
<feature type="transmembrane region" description="Helical" evidence="8">
    <location>
        <begin position="31"/>
        <end position="50"/>
    </location>
</feature>
<sequence length="297" mass="31636">MTAILSAILPVLTIVLIGFWAGKTFTLDRMSLSRITLYIFTPALVADSLYRSPITLANAKGLFLAFSLTYALMGAIAWGLSCLLHFPAPIRKSAIATSAFPNTGNMGLSVSLFAFGEEGLNRAAIVLIISSLLVFSTGPAILKGGKFSNALKFTLKLPLIWAMLMGFALRLLPFELPFQLDRVLEVLAEGTIPLALVVLGIEISQSSLRLTRYDLFASTLRLLGGGTVAYGMGRMVGLEGLDLQVLVLQCSMPAAVSSFLMVKEFGGDTVRTARVVAISSVLAFGTLPLVLGLLSLS</sequence>
<evidence type="ECO:0000256" key="4">
    <source>
        <dbReference type="ARBA" id="ARBA00022475"/>
    </source>
</evidence>
<evidence type="ECO:0000313" key="10">
    <source>
        <dbReference type="Proteomes" id="UP001056708"/>
    </source>
</evidence>
<evidence type="ECO:0000313" key="9">
    <source>
        <dbReference type="EMBL" id="USR92681.1"/>
    </source>
</evidence>
<evidence type="ECO:0000256" key="7">
    <source>
        <dbReference type="ARBA" id="ARBA00023136"/>
    </source>
</evidence>
<keyword evidence="7 8" id="KW-0472">Membrane</keyword>
<feature type="transmembrane region" description="Helical" evidence="8">
    <location>
        <begin position="123"/>
        <end position="142"/>
    </location>
</feature>
<comment type="similarity">
    <text evidence="2">Belongs to the auxin efflux carrier (TC 2.A.69) family.</text>
</comment>
<feature type="transmembrane region" description="Helical" evidence="8">
    <location>
        <begin position="274"/>
        <end position="296"/>
    </location>
</feature>
<evidence type="ECO:0000256" key="5">
    <source>
        <dbReference type="ARBA" id="ARBA00022692"/>
    </source>
</evidence>
<feature type="transmembrane region" description="Helical" evidence="8">
    <location>
        <begin position="154"/>
        <end position="172"/>
    </location>
</feature>
<keyword evidence="6 8" id="KW-1133">Transmembrane helix</keyword>
<feature type="transmembrane region" description="Helical" evidence="8">
    <location>
        <begin position="62"/>
        <end position="86"/>
    </location>
</feature>
<evidence type="ECO:0000256" key="2">
    <source>
        <dbReference type="ARBA" id="ARBA00010145"/>
    </source>
</evidence>
<accession>A0ABY5AWK5</accession>